<accession>A0A6N3F397</accession>
<dbReference type="PANTHER" id="PTHR13696:SF52">
    <property type="entry name" value="PARA FAMILY PROTEIN CT_582"/>
    <property type="match status" value="1"/>
</dbReference>
<evidence type="ECO:0000256" key="2">
    <source>
        <dbReference type="ARBA" id="ARBA00049360"/>
    </source>
</evidence>
<dbReference type="Gene3D" id="3.40.50.300">
    <property type="entry name" value="P-loop containing nucleotide triphosphate hydrolases"/>
    <property type="match status" value="1"/>
</dbReference>
<name>A0A6N3F397_9CLOT</name>
<keyword evidence="6" id="KW-0378">Hydrolase</keyword>
<reference evidence="6" key="1">
    <citation type="submission" date="2019-11" db="EMBL/GenBank/DDBJ databases">
        <authorList>
            <person name="Feng L."/>
        </authorList>
    </citation>
    <scope>NUCLEOTIDE SEQUENCE</scope>
    <source>
        <strain evidence="6">CTertiumLFYP3</strain>
    </source>
</reference>
<comment type="similarity">
    <text evidence="1">Belongs to the ParA family.</text>
</comment>
<comment type="catalytic activity">
    <reaction evidence="2">
        <text>ATP + H2O = ADP + phosphate + H(+)</text>
        <dbReference type="Rhea" id="RHEA:13065"/>
        <dbReference type="ChEBI" id="CHEBI:15377"/>
        <dbReference type="ChEBI" id="CHEBI:15378"/>
        <dbReference type="ChEBI" id="CHEBI:30616"/>
        <dbReference type="ChEBI" id="CHEBI:43474"/>
        <dbReference type="ChEBI" id="CHEBI:456216"/>
    </reaction>
</comment>
<evidence type="ECO:0000256" key="4">
    <source>
        <dbReference type="ARBA" id="ARBA00071824"/>
    </source>
</evidence>
<dbReference type="InterPro" id="IPR050678">
    <property type="entry name" value="DNA_Partitioning_ATPase"/>
</dbReference>
<sequence length="250" mass="28100">MKKVSIVNNKGGVGKTTSTANLGACLSQKGYKVLLIDIDPQGNLSKLFKSCNNENLSIANVLLDETLDIHNVIRKTDFKNLDILPANINLTSTEKLILTDENKSQQDRLDKVLLKVDKEYDYCLLDCPPSLNIITLNALCASDDVFVPIKIDKFALDGLQHLLETIEDVKDKYNSKLNFKGCFVTMDSATTVNRLIKQELKNSLQDKLFNTTIKQNVKVTESTFYECPVVFSHKKARASINYKDLCNEVF</sequence>
<evidence type="ECO:0000256" key="1">
    <source>
        <dbReference type="ARBA" id="ARBA00006976"/>
    </source>
</evidence>
<dbReference type="SUPFAM" id="SSF52540">
    <property type="entry name" value="P-loop containing nucleoside triphosphate hydrolases"/>
    <property type="match status" value="1"/>
</dbReference>
<evidence type="ECO:0000256" key="3">
    <source>
        <dbReference type="ARBA" id="ARBA00062323"/>
    </source>
</evidence>
<dbReference type="InterPro" id="IPR025669">
    <property type="entry name" value="AAA_dom"/>
</dbReference>
<dbReference type="RefSeq" id="WP_323730568.1">
    <property type="nucleotide sequence ID" value="NZ_CACRTO010000025.1"/>
</dbReference>
<dbReference type="PANTHER" id="PTHR13696">
    <property type="entry name" value="P-LOOP CONTAINING NUCLEOSIDE TRIPHOSPHATE HYDROLASE"/>
    <property type="match status" value="1"/>
</dbReference>
<dbReference type="Pfam" id="PF13614">
    <property type="entry name" value="AAA_31"/>
    <property type="match status" value="1"/>
</dbReference>
<evidence type="ECO:0000259" key="5">
    <source>
        <dbReference type="Pfam" id="PF13614"/>
    </source>
</evidence>
<gene>
    <name evidence="6" type="primary">soj_1</name>
    <name evidence="6" type="ORF">CTLFYP3_02533</name>
</gene>
<dbReference type="CDD" id="cd02042">
    <property type="entry name" value="ParAB_family"/>
    <property type="match status" value="1"/>
</dbReference>
<feature type="domain" description="AAA" evidence="5">
    <location>
        <begin position="1"/>
        <end position="178"/>
    </location>
</feature>
<comment type="subunit">
    <text evidence="3">Dimerizes in the presence of ATP but not ADP; ATP-binding is required for double-stranded (ds)DNA-binding. Interacts with DnaA.</text>
</comment>
<protein>
    <recommendedName>
        <fullName evidence="4">Sporulation initiation inhibitor protein Soj</fullName>
    </recommendedName>
</protein>
<evidence type="ECO:0000313" key="6">
    <source>
        <dbReference type="EMBL" id="VYU46485.1"/>
    </source>
</evidence>
<dbReference type="GO" id="GO:0016787">
    <property type="term" value="F:hydrolase activity"/>
    <property type="evidence" value="ECO:0007669"/>
    <property type="project" value="UniProtKB-KW"/>
</dbReference>
<organism evidence="6">
    <name type="scientific">Clostridium tertium</name>
    <dbReference type="NCBI Taxonomy" id="1559"/>
    <lineage>
        <taxon>Bacteria</taxon>
        <taxon>Bacillati</taxon>
        <taxon>Bacillota</taxon>
        <taxon>Clostridia</taxon>
        <taxon>Eubacteriales</taxon>
        <taxon>Clostridiaceae</taxon>
        <taxon>Clostridium</taxon>
    </lineage>
</organism>
<dbReference type="AlphaFoldDB" id="A0A6N3F397"/>
<dbReference type="PIRSF" id="PIRSF009320">
    <property type="entry name" value="Nuc_binding_HP_1000"/>
    <property type="match status" value="1"/>
</dbReference>
<dbReference type="InterPro" id="IPR027417">
    <property type="entry name" value="P-loop_NTPase"/>
</dbReference>
<proteinExistence type="inferred from homology"/>
<dbReference type="EMBL" id="CACRTO010000025">
    <property type="protein sequence ID" value="VYU46485.1"/>
    <property type="molecule type" value="Genomic_DNA"/>
</dbReference>
<dbReference type="FunFam" id="3.40.50.300:FF:000285">
    <property type="entry name" value="Sporulation initiation inhibitor Soj"/>
    <property type="match status" value="1"/>
</dbReference>